<dbReference type="AlphaFoldDB" id="A0A8T9QBY5"/>
<organism evidence="1 2">
    <name type="scientific">Hymenobacter cellulosilyticus</name>
    <dbReference type="NCBI Taxonomy" id="2932248"/>
    <lineage>
        <taxon>Bacteria</taxon>
        <taxon>Pseudomonadati</taxon>
        <taxon>Bacteroidota</taxon>
        <taxon>Cytophagia</taxon>
        <taxon>Cytophagales</taxon>
        <taxon>Hymenobacteraceae</taxon>
        <taxon>Hymenobacter</taxon>
    </lineage>
</organism>
<dbReference type="Proteomes" id="UP000831796">
    <property type="component" value="Chromosome"/>
</dbReference>
<evidence type="ECO:0000313" key="1">
    <source>
        <dbReference type="EMBL" id="UOQ72373.1"/>
    </source>
</evidence>
<name>A0A8T9QBY5_9BACT</name>
<dbReference type="EMBL" id="CP095046">
    <property type="protein sequence ID" value="UOQ72373.1"/>
    <property type="molecule type" value="Genomic_DNA"/>
</dbReference>
<protein>
    <submittedName>
        <fullName evidence="1">Uncharacterized protein</fullName>
    </submittedName>
</protein>
<gene>
    <name evidence="1" type="ORF">MUN79_28180</name>
</gene>
<accession>A0A8T9QBY5</accession>
<dbReference type="KEGG" id="hcu:MUN79_28180"/>
<keyword evidence="2" id="KW-1185">Reference proteome</keyword>
<dbReference type="RefSeq" id="WP_244675760.1">
    <property type="nucleotide sequence ID" value="NZ_CP095046.1"/>
</dbReference>
<proteinExistence type="predicted"/>
<reference evidence="1" key="1">
    <citation type="submission" date="2022-04" db="EMBL/GenBank/DDBJ databases">
        <title>Hymenobacter sp. isolated from the air.</title>
        <authorList>
            <person name="Won M."/>
            <person name="Lee C.-M."/>
            <person name="Woen H.-Y."/>
            <person name="Kwon S.-W."/>
        </authorList>
    </citation>
    <scope>NUCLEOTIDE SEQUENCE</scope>
    <source>
        <strain evidence="1">5116S-3</strain>
    </source>
</reference>
<evidence type="ECO:0000313" key="2">
    <source>
        <dbReference type="Proteomes" id="UP000831796"/>
    </source>
</evidence>
<sequence>MRSLLAQRRKDPRLPDTSTSFWIGSTLFDRYPYVELTDTLIGRRCANCADPELSGGLLRQLVLADKILLAEDTVFIRQQSAKAVWFELQQQWLPGYQVVKVDTLQALAQKAVKQHQPRRHILKEAFQILNTRYSADSKAHGAIFYLSQPLFSKDLQTVIVSVNYTFGTDGAGTTYVLHRENRRWEILLKLSSWIS</sequence>